<protein>
    <submittedName>
        <fullName evidence="11">LMBR1-like conserved region-containing protein</fullName>
    </submittedName>
</protein>
<gene>
    <name evidence="11" type="ORF">DFA_08672</name>
</gene>
<feature type="transmembrane region" description="Helical" evidence="10">
    <location>
        <begin position="474"/>
        <end position="495"/>
    </location>
</feature>
<evidence type="ECO:0000256" key="2">
    <source>
        <dbReference type="ARBA" id="ARBA00009901"/>
    </source>
</evidence>
<evidence type="ECO:0000256" key="4">
    <source>
        <dbReference type="ARBA" id="ARBA00022628"/>
    </source>
</evidence>
<dbReference type="AlphaFoldDB" id="F4Q3L8"/>
<keyword evidence="7 10" id="KW-0472">Membrane</keyword>
<dbReference type="GO" id="GO:0031419">
    <property type="term" value="F:cobalamin binding"/>
    <property type="evidence" value="ECO:0007669"/>
    <property type="project" value="UniProtKB-KW"/>
</dbReference>
<keyword evidence="6 10" id="KW-1133">Transmembrane helix</keyword>
<dbReference type="PANTHER" id="PTHR16130:SF2">
    <property type="entry name" value="LYSOSOMAL COBALAMIN TRANSPORT ESCORT PROTEIN LMBD1"/>
    <property type="match status" value="1"/>
</dbReference>
<dbReference type="Proteomes" id="UP000007797">
    <property type="component" value="Unassembled WGS sequence"/>
</dbReference>
<evidence type="ECO:0000313" key="12">
    <source>
        <dbReference type="Proteomes" id="UP000007797"/>
    </source>
</evidence>
<keyword evidence="4" id="KW-0846">Cobalamin</keyword>
<comment type="subcellular location">
    <subcellularLocation>
        <location evidence="1">Lysosome membrane</location>
        <topology evidence="1">Multi-pass membrane protein</topology>
    </subcellularLocation>
</comment>
<feature type="transmembrane region" description="Helical" evidence="10">
    <location>
        <begin position="356"/>
        <end position="379"/>
    </location>
</feature>
<evidence type="ECO:0000256" key="8">
    <source>
        <dbReference type="ARBA" id="ARBA00023228"/>
    </source>
</evidence>
<dbReference type="OMA" id="FWAQFVF"/>
<dbReference type="PANTHER" id="PTHR16130">
    <property type="entry name" value="LYSOSOMAL COBALAMIN TRANSPORTER-RELATED"/>
    <property type="match status" value="1"/>
</dbReference>
<dbReference type="InterPro" id="IPR050854">
    <property type="entry name" value="LMBD1_LysCbl_Transport"/>
</dbReference>
<dbReference type="GO" id="GO:0005765">
    <property type="term" value="C:lysosomal membrane"/>
    <property type="evidence" value="ECO:0007669"/>
    <property type="project" value="UniProtKB-SubCell"/>
</dbReference>
<organism evidence="11 12">
    <name type="scientific">Cavenderia fasciculata</name>
    <name type="common">Slime mold</name>
    <name type="synonym">Dictyostelium fasciculatum</name>
    <dbReference type="NCBI Taxonomy" id="261658"/>
    <lineage>
        <taxon>Eukaryota</taxon>
        <taxon>Amoebozoa</taxon>
        <taxon>Evosea</taxon>
        <taxon>Eumycetozoa</taxon>
        <taxon>Dictyostelia</taxon>
        <taxon>Acytosteliales</taxon>
        <taxon>Cavenderiaceae</taxon>
        <taxon>Cavenderia</taxon>
    </lineage>
</organism>
<sequence>MLPIAIGYASFGVCIVVILALNYLIVKYYSDKHEAEKLTTVVAVLGLTITLLCLFIIPVDILNVSTMSDQGGNVTLSTSDINFRNDSIRIIYYVLYALILGFALVLIPFAYFYFEEYDEGLTTCQRVYAGCKYTTFLIVFMVVLLIVGAFIRPGSSKPVDNQNVKDWIQDEIMNQNAAEASLMFAIACLTLLGFIVWISYTAYGLSAMPMGLIKGKRRVSDDRDQIDSDLSKTRERVGFLSSKNASGKNMSSRDEANLSLLQSRERALQRRSSRLDGSEKGIKKILVIFRPFSFIFGFVFLLVSFLIVISIVLSIIDKLTSSVCGSSCGFLTTYPKLKNPVDLLLSLLAPYFPLDFIILGLLITFVYFSTLAGIVRIGIRFIWIKMYEFLPRRTAPQGLLMATVLLMLANLCMNVQILTLAPRYGMFGTQVWFNATSQAVSPCSLDAPPNACQMTQIGVLSSRIQMGTSFFGIVYYYATWVFVGTFLIGLVVSLIRKRQSNVVAYRDDSDEDF</sequence>
<evidence type="ECO:0000256" key="6">
    <source>
        <dbReference type="ARBA" id="ARBA00022989"/>
    </source>
</evidence>
<keyword evidence="12" id="KW-1185">Reference proteome</keyword>
<evidence type="ECO:0000256" key="1">
    <source>
        <dbReference type="ARBA" id="ARBA00004155"/>
    </source>
</evidence>
<keyword evidence="3" id="KW-0813">Transport</keyword>
<dbReference type="OrthoDB" id="73273at2759"/>
<evidence type="ECO:0000256" key="7">
    <source>
        <dbReference type="ARBA" id="ARBA00023136"/>
    </source>
</evidence>
<feature type="transmembrane region" description="Helical" evidence="10">
    <location>
        <begin position="292"/>
        <end position="316"/>
    </location>
</feature>
<feature type="transmembrane region" description="Helical" evidence="10">
    <location>
        <begin position="90"/>
        <end position="113"/>
    </location>
</feature>
<accession>F4Q3L8</accession>
<evidence type="ECO:0000256" key="9">
    <source>
        <dbReference type="ARBA" id="ARBA00023285"/>
    </source>
</evidence>
<dbReference type="GeneID" id="14869457"/>
<evidence type="ECO:0000256" key="3">
    <source>
        <dbReference type="ARBA" id="ARBA00022448"/>
    </source>
</evidence>
<proteinExistence type="inferred from homology"/>
<dbReference type="GO" id="GO:0072665">
    <property type="term" value="P:protein localization to vacuole"/>
    <property type="evidence" value="ECO:0007669"/>
    <property type="project" value="TreeGrafter"/>
</dbReference>
<keyword evidence="8" id="KW-0458">Lysosome</keyword>
<feature type="transmembrane region" description="Helical" evidence="10">
    <location>
        <begin position="399"/>
        <end position="421"/>
    </location>
</feature>
<dbReference type="STRING" id="1054147.F4Q3L8"/>
<reference evidence="12" key="1">
    <citation type="journal article" date="2011" name="Genome Res.">
        <title>Phylogeny-wide analysis of social amoeba genomes highlights ancient origins for complex intercellular communication.</title>
        <authorList>
            <person name="Heidel A.J."/>
            <person name="Lawal H.M."/>
            <person name="Felder M."/>
            <person name="Schilde C."/>
            <person name="Helps N.R."/>
            <person name="Tunggal B."/>
            <person name="Rivero F."/>
            <person name="John U."/>
            <person name="Schleicher M."/>
            <person name="Eichinger L."/>
            <person name="Platzer M."/>
            <person name="Noegel A.A."/>
            <person name="Schaap P."/>
            <person name="Gloeckner G."/>
        </authorList>
    </citation>
    <scope>NUCLEOTIDE SEQUENCE [LARGE SCALE GENOMIC DNA]</scope>
    <source>
        <strain evidence="12">SH3</strain>
    </source>
</reference>
<evidence type="ECO:0000256" key="5">
    <source>
        <dbReference type="ARBA" id="ARBA00022692"/>
    </source>
</evidence>
<keyword evidence="9" id="KW-0170">Cobalt</keyword>
<keyword evidence="5 10" id="KW-0812">Transmembrane</keyword>
<feature type="transmembrane region" description="Helical" evidence="10">
    <location>
        <begin position="133"/>
        <end position="151"/>
    </location>
</feature>
<evidence type="ECO:0000313" key="11">
    <source>
        <dbReference type="EMBL" id="EGG17676.1"/>
    </source>
</evidence>
<dbReference type="Pfam" id="PF04791">
    <property type="entry name" value="LMBR1"/>
    <property type="match status" value="1"/>
</dbReference>
<dbReference type="KEGG" id="dfa:DFA_08672"/>
<comment type="similarity">
    <text evidence="2">Belongs to the LIMR family. LMBRD1 subfamily.</text>
</comment>
<dbReference type="EMBL" id="GL883021">
    <property type="protein sequence ID" value="EGG17676.1"/>
    <property type="molecule type" value="Genomic_DNA"/>
</dbReference>
<dbReference type="InterPro" id="IPR006876">
    <property type="entry name" value="LMBR1-like_membr_prot"/>
</dbReference>
<feature type="transmembrane region" description="Helical" evidence="10">
    <location>
        <begin position="38"/>
        <end position="57"/>
    </location>
</feature>
<dbReference type="RefSeq" id="XP_004356160.1">
    <property type="nucleotide sequence ID" value="XM_004356107.1"/>
</dbReference>
<feature type="transmembrane region" description="Helical" evidence="10">
    <location>
        <begin position="6"/>
        <end position="26"/>
    </location>
</feature>
<evidence type="ECO:0000256" key="10">
    <source>
        <dbReference type="SAM" id="Phobius"/>
    </source>
</evidence>
<name>F4Q3L8_CACFS</name>
<feature type="transmembrane region" description="Helical" evidence="10">
    <location>
        <begin position="182"/>
        <end position="208"/>
    </location>
</feature>